<evidence type="ECO:0000313" key="2">
    <source>
        <dbReference type="Proteomes" id="UP001463665"/>
    </source>
</evidence>
<gene>
    <name evidence="1" type="ORF">AAFP95_21935</name>
</gene>
<proteinExistence type="predicted"/>
<dbReference type="AlphaFoldDB" id="A0AAU6WN57"/>
<accession>A0AAU6WN57</accession>
<keyword evidence="1" id="KW-0808">Transferase</keyword>
<dbReference type="RefSeq" id="WP_345766454.1">
    <property type="nucleotide sequence ID" value="NZ_CP154834.1"/>
</dbReference>
<dbReference type="EMBL" id="CP154834">
    <property type="protein sequence ID" value="XAO74254.1"/>
    <property type="molecule type" value="Genomic_DNA"/>
</dbReference>
<evidence type="ECO:0000313" key="1">
    <source>
        <dbReference type="EMBL" id="XAO74254.1"/>
    </source>
</evidence>
<keyword evidence="1" id="KW-0548">Nucleotidyltransferase</keyword>
<dbReference type="Proteomes" id="UP001463665">
    <property type="component" value="Chromosome"/>
</dbReference>
<reference evidence="1 2" key="1">
    <citation type="submission" date="2024-04" db="EMBL/GenBank/DDBJ databases">
        <title>Genome sequencing and assembly of rice foliar adapted Chryseobacterium endophyticum OsEnb-ALM-A6.</title>
        <authorList>
            <person name="Kumar S."/>
            <person name="Javed M."/>
            <person name="Chouhan V."/>
            <person name="Charishma K."/>
            <person name="Patel A."/>
            <person name="Kumar M."/>
            <person name="Sahu K.P."/>
            <person name="Kumar A."/>
        </authorList>
    </citation>
    <scope>NUCLEOTIDE SEQUENCE [LARGE SCALE GENOMIC DNA]</scope>
    <source>
        <strain evidence="1 2">OsEnb-ALM-A6</strain>
    </source>
</reference>
<keyword evidence="2" id="KW-1185">Reference proteome</keyword>
<name>A0AAU6WN57_9FLAO</name>
<sequence>MKPKVMYIENKFRDHSGPAWIGFVEFSKSGQTIYLNNKALKKLKVPGIWGNYFDIETGEEYWVSGVKKDGRDRHRFGGGKIMIDKNSISEYLKLVDFTVLDENHFEFIDFEKTYKARFNELENAETFLRKEMHAFTFYDNNRRKLISDLKYPD</sequence>
<dbReference type="GO" id="GO:0016779">
    <property type="term" value="F:nucleotidyltransferase activity"/>
    <property type="evidence" value="ECO:0007669"/>
    <property type="project" value="UniProtKB-KW"/>
</dbReference>
<organism evidence="1 2">
    <name type="scientific">Chryseobacterium endophyticum</name>
    <dbReference type="NCBI Taxonomy" id="1854762"/>
    <lineage>
        <taxon>Bacteria</taxon>
        <taxon>Pseudomonadati</taxon>
        <taxon>Bacteroidota</taxon>
        <taxon>Flavobacteriia</taxon>
        <taxon>Flavobacteriales</taxon>
        <taxon>Weeksellaceae</taxon>
        <taxon>Chryseobacterium group</taxon>
        <taxon>Chryseobacterium</taxon>
    </lineage>
</organism>
<protein>
    <submittedName>
        <fullName evidence="1">Mannose-1-phosphate guanylyltransferase</fullName>
    </submittedName>
</protein>